<evidence type="ECO:0000313" key="2">
    <source>
        <dbReference type="EMBL" id="ETO15815.1"/>
    </source>
</evidence>
<accession>X6MRU1</accession>
<dbReference type="Proteomes" id="UP000023152">
    <property type="component" value="Unassembled WGS sequence"/>
</dbReference>
<dbReference type="Gene3D" id="3.40.140.10">
    <property type="entry name" value="Cytidine Deaminase, domain 2"/>
    <property type="match status" value="1"/>
</dbReference>
<dbReference type="EMBL" id="ASPP01018780">
    <property type="protein sequence ID" value="ETO15815.1"/>
    <property type="molecule type" value="Genomic_DNA"/>
</dbReference>
<keyword evidence="3" id="KW-1185">Reference proteome</keyword>
<dbReference type="SUPFAM" id="SSF53927">
    <property type="entry name" value="Cytidine deaminase-like"/>
    <property type="match status" value="1"/>
</dbReference>
<evidence type="ECO:0000313" key="3">
    <source>
        <dbReference type="Proteomes" id="UP000023152"/>
    </source>
</evidence>
<evidence type="ECO:0000259" key="1">
    <source>
        <dbReference type="Pfam" id="PF00383"/>
    </source>
</evidence>
<comment type="caution">
    <text evidence="2">The sequence shown here is derived from an EMBL/GenBank/DDBJ whole genome shotgun (WGS) entry which is preliminary data.</text>
</comment>
<dbReference type="GO" id="GO:0003824">
    <property type="term" value="F:catalytic activity"/>
    <property type="evidence" value="ECO:0007669"/>
    <property type="project" value="InterPro"/>
</dbReference>
<dbReference type="AlphaFoldDB" id="X6MRU1"/>
<feature type="domain" description="CMP/dCMP-type deaminase" evidence="1">
    <location>
        <begin position="147"/>
        <end position="241"/>
    </location>
</feature>
<protein>
    <submittedName>
        <fullName evidence="2">CMP/dCMP deaminase zinc-binding protein</fullName>
    </submittedName>
</protein>
<organism evidence="2 3">
    <name type="scientific">Reticulomyxa filosa</name>
    <dbReference type="NCBI Taxonomy" id="46433"/>
    <lineage>
        <taxon>Eukaryota</taxon>
        <taxon>Sar</taxon>
        <taxon>Rhizaria</taxon>
        <taxon>Retaria</taxon>
        <taxon>Foraminifera</taxon>
        <taxon>Monothalamids</taxon>
        <taxon>Reticulomyxidae</taxon>
        <taxon>Reticulomyxa</taxon>
    </lineage>
</organism>
<name>X6MRU1_RETFI</name>
<reference evidence="2 3" key="1">
    <citation type="journal article" date="2013" name="Curr. Biol.">
        <title>The Genome of the Foraminiferan Reticulomyxa filosa.</title>
        <authorList>
            <person name="Glockner G."/>
            <person name="Hulsmann N."/>
            <person name="Schleicher M."/>
            <person name="Noegel A.A."/>
            <person name="Eichinger L."/>
            <person name="Gallinger C."/>
            <person name="Pawlowski J."/>
            <person name="Sierra R."/>
            <person name="Euteneuer U."/>
            <person name="Pillet L."/>
            <person name="Moustafa A."/>
            <person name="Platzer M."/>
            <person name="Groth M."/>
            <person name="Szafranski K."/>
            <person name="Schliwa M."/>
        </authorList>
    </citation>
    <scope>NUCLEOTIDE SEQUENCE [LARGE SCALE GENOMIC DNA]</scope>
</reference>
<gene>
    <name evidence="2" type="ORF">RFI_21550</name>
</gene>
<proteinExistence type="predicted"/>
<sequence length="298" mass="34365">MNLFQVQQIFFLQKPKMGSPYSSKQQKILCYNEPKTEFTKIVVLVKHKTKSYFNFIFSIVTRTHCVICYLEIALFSFCMQAFKLVKPKKKKIGKLSESDGNFNKLARKVAGIPKEKDRENLRLFDAEHKYDEFCAYYLCATLRCEPSKKLLSVGYNRSFSGRFCMVSDRKRLHDFKCKSIHAEYDCINKAKAQKHFKSLLSGSTIYIARVKKSDGTIANAAPCQHCFELIRSNCIKKIVFTIDTKSYGVIDTTVSGSNSDLFVLHTPNSNDHFVPYQYMQNVNVRVRKFSPSYCLALT</sequence>
<dbReference type="InterPro" id="IPR002125">
    <property type="entry name" value="CMP_dCMP_dom"/>
</dbReference>
<dbReference type="Pfam" id="PF00383">
    <property type="entry name" value="dCMP_cyt_deam_1"/>
    <property type="match status" value="1"/>
</dbReference>
<dbReference type="InterPro" id="IPR016193">
    <property type="entry name" value="Cytidine_deaminase-like"/>
</dbReference>